<organism evidence="1 2">
    <name type="scientific">Onchocerca flexuosa</name>
    <dbReference type="NCBI Taxonomy" id="387005"/>
    <lineage>
        <taxon>Eukaryota</taxon>
        <taxon>Metazoa</taxon>
        <taxon>Ecdysozoa</taxon>
        <taxon>Nematoda</taxon>
        <taxon>Chromadorea</taxon>
        <taxon>Rhabditida</taxon>
        <taxon>Spirurina</taxon>
        <taxon>Spiruromorpha</taxon>
        <taxon>Filarioidea</taxon>
        <taxon>Onchocercidae</taxon>
        <taxon>Onchocerca</taxon>
    </lineage>
</organism>
<name>A0A238BX89_9BILA</name>
<evidence type="ECO:0000313" key="2">
    <source>
        <dbReference type="Proteomes" id="UP000242913"/>
    </source>
</evidence>
<proteinExistence type="predicted"/>
<dbReference type="AlphaFoldDB" id="A0A238BX89"/>
<evidence type="ECO:0000313" key="1">
    <source>
        <dbReference type="EMBL" id="OZC09892.1"/>
    </source>
</evidence>
<reference evidence="1 2" key="1">
    <citation type="submission" date="2015-12" db="EMBL/GenBank/DDBJ databases">
        <title>Draft genome of the nematode, Onchocerca flexuosa.</title>
        <authorList>
            <person name="Mitreva M."/>
        </authorList>
    </citation>
    <scope>NUCLEOTIDE SEQUENCE [LARGE SCALE GENOMIC DNA]</scope>
    <source>
        <strain evidence="1">Red Deer</strain>
    </source>
</reference>
<keyword evidence="2" id="KW-1185">Reference proteome</keyword>
<dbReference type="EMBL" id="KZ269990">
    <property type="protein sequence ID" value="OZC09892.1"/>
    <property type="molecule type" value="Genomic_DNA"/>
</dbReference>
<dbReference type="Proteomes" id="UP000242913">
    <property type="component" value="Unassembled WGS sequence"/>
</dbReference>
<sequence>MNFVAKTDEIKLRVWLSGSKMNNTVEFRIPVGYQSTANSYNATQIKCLEIIRTFSRLEVAGCSNGRYCDHIIHHYQGFVGPYCTFPSNV</sequence>
<gene>
    <name evidence="1" type="ORF">X798_02998</name>
</gene>
<protein>
    <submittedName>
        <fullName evidence="1">Uncharacterized protein</fullName>
    </submittedName>
</protein>
<accession>A0A238BX89</accession>